<dbReference type="OrthoDB" id="421075at2759"/>
<name>A0A9N9B3I7_9GLOM</name>
<keyword evidence="5" id="KW-1185">Reference proteome</keyword>
<keyword evidence="2 3" id="KW-0802">TPR repeat</keyword>
<dbReference type="Pfam" id="PF18833">
    <property type="entry name" value="TPR_22"/>
    <property type="match status" value="1"/>
</dbReference>
<dbReference type="EMBL" id="CAJVQA010002590">
    <property type="protein sequence ID" value="CAG8552170.1"/>
    <property type="molecule type" value="Genomic_DNA"/>
</dbReference>
<evidence type="ECO:0000313" key="5">
    <source>
        <dbReference type="Proteomes" id="UP000789759"/>
    </source>
</evidence>
<protein>
    <submittedName>
        <fullName evidence="4">5422_t:CDS:1</fullName>
    </submittedName>
</protein>
<dbReference type="InterPro" id="IPR019734">
    <property type="entry name" value="TPR_rpt"/>
</dbReference>
<feature type="repeat" description="TPR" evidence="3">
    <location>
        <begin position="912"/>
        <end position="945"/>
    </location>
</feature>
<dbReference type="Pfam" id="PF14559">
    <property type="entry name" value="TPR_19"/>
    <property type="match status" value="1"/>
</dbReference>
<gene>
    <name evidence="4" type="ORF">CPELLU_LOCUS4806</name>
</gene>
<reference evidence="4" key="1">
    <citation type="submission" date="2021-06" db="EMBL/GenBank/DDBJ databases">
        <authorList>
            <person name="Kallberg Y."/>
            <person name="Tangrot J."/>
            <person name="Rosling A."/>
        </authorList>
    </citation>
    <scope>NUCLEOTIDE SEQUENCE</scope>
    <source>
        <strain evidence="4">FL966</strain>
    </source>
</reference>
<dbReference type="Proteomes" id="UP000789759">
    <property type="component" value="Unassembled WGS sequence"/>
</dbReference>
<evidence type="ECO:0000256" key="2">
    <source>
        <dbReference type="ARBA" id="ARBA00022803"/>
    </source>
</evidence>
<dbReference type="GO" id="GO:0006401">
    <property type="term" value="P:RNA catabolic process"/>
    <property type="evidence" value="ECO:0007669"/>
    <property type="project" value="InterPro"/>
</dbReference>
<dbReference type="GO" id="GO:0055087">
    <property type="term" value="C:Ski complex"/>
    <property type="evidence" value="ECO:0007669"/>
    <property type="project" value="InterPro"/>
</dbReference>
<dbReference type="PANTHER" id="PTHR15704">
    <property type="entry name" value="SUPERKILLER 3 PROTEIN-RELATED"/>
    <property type="match status" value="1"/>
</dbReference>
<dbReference type="SUPFAM" id="SSF48452">
    <property type="entry name" value="TPR-like"/>
    <property type="match status" value="4"/>
</dbReference>
<feature type="repeat" description="TPR" evidence="3">
    <location>
        <begin position="605"/>
        <end position="638"/>
    </location>
</feature>
<comment type="caution">
    <text evidence="4">The sequence shown here is derived from an EMBL/GenBank/DDBJ whole genome shotgun (WGS) entry which is preliminary data.</text>
</comment>
<evidence type="ECO:0000313" key="4">
    <source>
        <dbReference type="EMBL" id="CAG8552170.1"/>
    </source>
</evidence>
<dbReference type="Gene3D" id="1.25.40.10">
    <property type="entry name" value="Tetratricopeptide repeat domain"/>
    <property type="match status" value="4"/>
</dbReference>
<proteinExistence type="predicted"/>
<dbReference type="InterPro" id="IPR011990">
    <property type="entry name" value="TPR-like_helical_dom_sf"/>
</dbReference>
<feature type="repeat" description="TPR" evidence="3">
    <location>
        <begin position="425"/>
        <end position="458"/>
    </location>
</feature>
<accession>A0A9N9B3I7</accession>
<feature type="repeat" description="TPR" evidence="3">
    <location>
        <begin position="38"/>
        <end position="71"/>
    </location>
</feature>
<sequence>MSYIKNALKNARESINAKKYEEAIKHCEKVLQFEADNYNAYVFLGISHLNLQRLDESKQAYLRAIELNASQPLAWQGLANFYEKQEDWTNLAETWAQLSKIYIESKDGQKTLDLINKLVDLYTNKEKDRKLLVATLKYYLPSSPYYETVRNLDNLPSQTQILLQIIELLEKEEKERIHHEIETRRKRLDAGSQASIKAQVENEVYSNSELETFYDSLLEIVDDSNIPGVNIANLSVKYVEHLRKKLVSIPSENKQALREKLFKLAQKLVEQGTTSPMPYEILIESTNVGSADEYDVNMLEQYSEKFPDTELSKIIQIYFKSKQDDDTETNGLLIDGFENSNSIFGNLVLSWLNHDYKDYELALEYTSNGRNIVVKYGKSTGCELDRVLQSLELCMANCYLNIDVKYHMDALQLYQKILRKEPDHILALQGVGIILSAQKQFEKSVETFEKILQLDSENYIAKSEIGWIHFLTENFEEALKLTLDAIEMYDESALCFYRLGRIYWAMGGMNPIKIKMHDHGRAKKCYQKAFSIDACDDEAASELSEYFQSEGEGNIAEGIYRTVIQANRRAGWAWKRLGFAELAKGNYSEAITDFQTALRTDTKDIRCWEGLAEAYRHEGRYIASMKAFLRATELDPSSVYAHYQIATVKQKLGMYTDAIDQYNLTLEKAELKGEHNHIPSLEGLGNCYLSLSIEYFHTGFYGRAAESLGHGIATIARAIETNSKYLCLWKLIGDFCIISTSLPNYLHLVPLAPIKSLIGIAKKLDIDIKLHLPNDIDNLGYSIYLDSNKDITNSDMLRIILTCGCLSYKYAIILSGNRPDTAPALWFDLGVAYYKSYEHYSKNIGENVDDHVYETLVTKYLSIGIRCIKIALKFEPTNFQCWNSLGVMTLLVNTKISQHAFIKAIGYSPKSPVPWTNLGLLYLLHSDLDLANQAFSTAQSLDPDYAPAWVGQAYVANLWGSNESAELFEHAYEISGGGHSLEADYGFAYQAFTRYKNSSPVHKALLMSPTFALQKLSEQRPDDAASLNLLGLLFERLNRPDRAVDVFTDVIVAIKKSLQKEQSTFRSGTLSEDLQEPQSKQTVLFRRLAYAQGNLGRVLCATRNFSSSIIAYTETLKLIEQQENGLSASMVSFKIYTMLGAGLAYYFNDELENSLQMFEAALNAADDPEQESNVAEVKKDVVVLVSQVLWALGGVDHKNMAKDELFRCISQNPQHLPAIFGLCAIGILQDDDTLATAALREMAKLPIKVVDKLDRERDIDFLSSRYFLLQNLPEEATQSLSKSILLRPYELINWINLTNHLISLSIPFTSASIAGSAMEQISNPLSSLSKQLSTKEKAKVYQNYTTALLISRRAVKQDLITIGEDISDSSIIKEPFDDIENHNKKDEKDKGSEGEYKKLGLNALEIAQRAIRIAPWDLVGWSLLAIAYKESE</sequence>
<dbReference type="Pfam" id="PF13432">
    <property type="entry name" value="TPR_16"/>
    <property type="match status" value="2"/>
</dbReference>
<dbReference type="InterPro" id="IPR039226">
    <property type="entry name" value="Ski3/TTC37"/>
</dbReference>
<dbReference type="PROSITE" id="PS50005">
    <property type="entry name" value="TPR"/>
    <property type="match status" value="5"/>
</dbReference>
<dbReference type="SMART" id="SM00028">
    <property type="entry name" value="TPR"/>
    <property type="match status" value="13"/>
</dbReference>
<evidence type="ECO:0000256" key="3">
    <source>
        <dbReference type="PROSITE-ProRule" id="PRU00339"/>
    </source>
</evidence>
<organism evidence="4 5">
    <name type="scientific">Cetraspora pellucida</name>
    <dbReference type="NCBI Taxonomy" id="1433469"/>
    <lineage>
        <taxon>Eukaryota</taxon>
        <taxon>Fungi</taxon>
        <taxon>Fungi incertae sedis</taxon>
        <taxon>Mucoromycota</taxon>
        <taxon>Glomeromycotina</taxon>
        <taxon>Glomeromycetes</taxon>
        <taxon>Diversisporales</taxon>
        <taxon>Gigasporaceae</taxon>
        <taxon>Cetraspora</taxon>
    </lineage>
</organism>
<keyword evidence="1" id="KW-0677">Repeat</keyword>
<dbReference type="InterPro" id="IPR040962">
    <property type="entry name" value="TPR_22"/>
</dbReference>
<feature type="repeat" description="TPR" evidence="3">
    <location>
        <begin position="571"/>
        <end position="604"/>
    </location>
</feature>
<dbReference type="PANTHER" id="PTHR15704:SF7">
    <property type="entry name" value="SUPERKILLER COMPLEX PROTEIN 3"/>
    <property type="match status" value="1"/>
</dbReference>
<evidence type="ECO:0000256" key="1">
    <source>
        <dbReference type="ARBA" id="ARBA00022737"/>
    </source>
</evidence>